<dbReference type="InterPro" id="IPR052523">
    <property type="entry name" value="Trichothecene_AcTrans"/>
</dbReference>
<dbReference type="PANTHER" id="PTHR42791:SF1">
    <property type="entry name" value="N-ACETYLTRANSFERASE DOMAIN-CONTAINING PROTEIN"/>
    <property type="match status" value="1"/>
</dbReference>
<dbReference type="GO" id="GO:0016747">
    <property type="term" value="F:acyltransferase activity, transferring groups other than amino-acyl groups"/>
    <property type="evidence" value="ECO:0007669"/>
    <property type="project" value="InterPro"/>
</dbReference>
<protein>
    <recommendedName>
        <fullName evidence="1">N-acetyltransferase domain-containing protein</fullName>
    </recommendedName>
</protein>
<dbReference type="PANTHER" id="PTHR42791">
    <property type="entry name" value="GNAT FAMILY ACETYLTRANSFERASE"/>
    <property type="match status" value="1"/>
</dbReference>
<dbReference type="CDD" id="cd04301">
    <property type="entry name" value="NAT_SF"/>
    <property type="match status" value="1"/>
</dbReference>
<gene>
    <name evidence="2" type="ORF">CANCADRAFT_4069</name>
</gene>
<dbReference type="EMBL" id="KV453843">
    <property type="protein sequence ID" value="ODV89450.1"/>
    <property type="molecule type" value="Genomic_DNA"/>
</dbReference>
<evidence type="ECO:0000313" key="2">
    <source>
        <dbReference type="EMBL" id="ODV89450.1"/>
    </source>
</evidence>
<dbReference type="InterPro" id="IPR016181">
    <property type="entry name" value="Acyl_CoA_acyltransferase"/>
</dbReference>
<dbReference type="Pfam" id="PF13508">
    <property type="entry name" value="Acetyltransf_7"/>
    <property type="match status" value="1"/>
</dbReference>
<evidence type="ECO:0000259" key="1">
    <source>
        <dbReference type="Pfam" id="PF13508"/>
    </source>
</evidence>
<name>A0A1E4TCG0_9ASCO</name>
<dbReference type="AlphaFoldDB" id="A0A1E4TCG0"/>
<accession>A0A1E4TCG0</accession>
<dbReference type="OrthoDB" id="2832510at2759"/>
<proteinExistence type="predicted"/>
<dbReference type="Proteomes" id="UP000095023">
    <property type="component" value="Unassembled WGS sequence"/>
</dbReference>
<evidence type="ECO:0000313" key="3">
    <source>
        <dbReference type="Proteomes" id="UP000095023"/>
    </source>
</evidence>
<keyword evidence="3" id="KW-1185">Reference proteome</keyword>
<organism evidence="2 3">
    <name type="scientific">Tortispora caseinolytica NRRL Y-17796</name>
    <dbReference type="NCBI Taxonomy" id="767744"/>
    <lineage>
        <taxon>Eukaryota</taxon>
        <taxon>Fungi</taxon>
        <taxon>Dikarya</taxon>
        <taxon>Ascomycota</taxon>
        <taxon>Saccharomycotina</taxon>
        <taxon>Trigonopsidomycetes</taxon>
        <taxon>Trigonopsidales</taxon>
        <taxon>Trigonopsidaceae</taxon>
        <taxon>Tortispora</taxon>
    </lineage>
</organism>
<dbReference type="Gene3D" id="3.40.630.30">
    <property type="match status" value="1"/>
</dbReference>
<dbReference type="InterPro" id="IPR000182">
    <property type="entry name" value="GNAT_dom"/>
</dbReference>
<dbReference type="SUPFAM" id="SSF55729">
    <property type="entry name" value="Acyl-CoA N-acyltransferases (Nat)"/>
    <property type="match status" value="1"/>
</dbReference>
<feature type="domain" description="N-acetyltransferase" evidence="1">
    <location>
        <begin position="185"/>
        <end position="239"/>
    </location>
</feature>
<reference evidence="3" key="1">
    <citation type="submission" date="2016-02" db="EMBL/GenBank/DDBJ databases">
        <title>Comparative genomics of biotechnologically important yeasts.</title>
        <authorList>
            <consortium name="DOE Joint Genome Institute"/>
            <person name="Riley R."/>
            <person name="Haridas S."/>
            <person name="Wolfe K.H."/>
            <person name="Lopes M.R."/>
            <person name="Hittinger C.T."/>
            <person name="Goker M."/>
            <person name="Salamov A."/>
            <person name="Wisecaver J."/>
            <person name="Long T.M."/>
            <person name="Aerts A.L."/>
            <person name="Barry K."/>
            <person name="Choi C."/>
            <person name="Clum A."/>
            <person name="Coughlan A.Y."/>
            <person name="Deshpande S."/>
            <person name="Douglass A.P."/>
            <person name="Hanson S.J."/>
            <person name="Klenk H.-P."/>
            <person name="Labutti K."/>
            <person name="Lapidus A."/>
            <person name="Lindquist E."/>
            <person name="Lipzen A."/>
            <person name="Meier-Kolthoff J.P."/>
            <person name="Ohm R.A."/>
            <person name="Otillar R.P."/>
            <person name="Pangilinan J."/>
            <person name="Peng Y."/>
            <person name="Rokas A."/>
            <person name="Rosa C.A."/>
            <person name="Scheuner C."/>
            <person name="Sibirny A.A."/>
            <person name="Slot J.C."/>
            <person name="Stielow J.B."/>
            <person name="Sun H."/>
            <person name="Kurtzman C.P."/>
            <person name="Blackwell M."/>
            <person name="Jeffries T.W."/>
            <person name="Grigoriev I.V."/>
        </authorList>
    </citation>
    <scope>NUCLEOTIDE SEQUENCE [LARGE SCALE GENOMIC DNA]</scope>
    <source>
        <strain evidence="3">NRRL Y-17796</strain>
    </source>
</reference>
<sequence>MSSDLEIRRISLLDYYKIGKITSSAFSAALSGSYSSGSDCYKNGELIYEKLPLPELNAYEQKLLDAVIEFNNLKKNLRNRLNKHMLQFGAYDSKTKELLGIAVWEFPGYRRSLLRILRNAFETIIVYSYIAVKAAKLKFLLLFFPRVRQAVKLKIERYDSFWASLMRNHLRELKNFGYPADRQKIYFLWTLAVSPTAQRRGVGKKLLEHTLLEVDKGDYVSALDASEFGAPLYAKYGYIKGPFTPVDPKGKIGTTFMYRPAKSEREKEVE</sequence>